<accession>A0A6V8KGN4</accession>
<dbReference type="SMART" id="SM00226">
    <property type="entry name" value="LMWPc"/>
    <property type="match status" value="1"/>
</dbReference>
<evidence type="ECO:0000259" key="1">
    <source>
        <dbReference type="SMART" id="SM00226"/>
    </source>
</evidence>
<comment type="caution">
    <text evidence="2">The sequence shown here is derived from an EMBL/GenBank/DDBJ whole genome shotgun (WGS) entry which is preliminary data.</text>
</comment>
<dbReference type="Gene3D" id="3.40.50.2300">
    <property type="match status" value="1"/>
</dbReference>
<feature type="domain" description="Phosphotyrosine protein phosphatase I" evidence="1">
    <location>
        <begin position="1"/>
        <end position="156"/>
    </location>
</feature>
<dbReference type="AlphaFoldDB" id="A0A6V8KGN4"/>
<dbReference type="InterPro" id="IPR036196">
    <property type="entry name" value="Ptyr_pPase_sf"/>
</dbReference>
<organism evidence="2 3">
    <name type="scientific">Phytohabitans houttuyneae</name>
    <dbReference type="NCBI Taxonomy" id="1076126"/>
    <lineage>
        <taxon>Bacteria</taxon>
        <taxon>Bacillati</taxon>
        <taxon>Actinomycetota</taxon>
        <taxon>Actinomycetes</taxon>
        <taxon>Micromonosporales</taxon>
        <taxon>Micromonosporaceae</taxon>
    </lineage>
</organism>
<reference evidence="2 3" key="1">
    <citation type="submission" date="2020-03" db="EMBL/GenBank/DDBJ databases">
        <title>Whole genome shotgun sequence of Phytohabitans houttuyneae NBRC 108639.</title>
        <authorList>
            <person name="Komaki H."/>
            <person name="Tamura T."/>
        </authorList>
    </citation>
    <scope>NUCLEOTIDE SEQUENCE [LARGE SCALE GENOMIC DNA]</scope>
    <source>
        <strain evidence="2 3">NBRC 108639</strain>
    </source>
</reference>
<evidence type="ECO:0000313" key="3">
    <source>
        <dbReference type="Proteomes" id="UP000482800"/>
    </source>
</evidence>
<dbReference type="Proteomes" id="UP000482800">
    <property type="component" value="Unassembled WGS sequence"/>
</dbReference>
<gene>
    <name evidence="2" type="ORF">Phou_058110</name>
</gene>
<name>A0A6V8KGN4_9ACTN</name>
<dbReference type="SUPFAM" id="SSF52788">
    <property type="entry name" value="Phosphotyrosine protein phosphatases I"/>
    <property type="match status" value="1"/>
</dbReference>
<protein>
    <recommendedName>
        <fullName evidence="1">Phosphotyrosine protein phosphatase I domain-containing protein</fullName>
    </recommendedName>
</protein>
<dbReference type="Pfam" id="PF01451">
    <property type="entry name" value="LMWPc"/>
    <property type="match status" value="1"/>
</dbReference>
<reference evidence="2 3" key="2">
    <citation type="submission" date="2020-03" db="EMBL/GenBank/DDBJ databases">
        <authorList>
            <person name="Ichikawa N."/>
            <person name="Kimura A."/>
            <person name="Kitahashi Y."/>
            <person name="Uohara A."/>
        </authorList>
    </citation>
    <scope>NUCLEOTIDE SEQUENCE [LARGE SCALE GENOMIC DNA]</scope>
    <source>
        <strain evidence="2 3">NBRC 108639</strain>
    </source>
</reference>
<keyword evidence="3" id="KW-1185">Reference proteome</keyword>
<sequence length="160" mass="16596">MAEFLARATTGGAAVSAGTHAVAGRPVHPHALTALAEEGIDASGFRSRALTASLVGEASLTLTATREQRGACTRLAPRQLGQVFTLRQFARLVEAAGLRAPTTVDGVLEAVVAVRSNVQPVPPSSDEIADPVAGTLDDMRACLRLIQRDLAPVLAVLKLP</sequence>
<proteinExistence type="predicted"/>
<dbReference type="InterPro" id="IPR023485">
    <property type="entry name" value="Ptyr_pPase"/>
</dbReference>
<dbReference type="EMBL" id="BLPF01000002">
    <property type="protein sequence ID" value="GFJ81631.1"/>
    <property type="molecule type" value="Genomic_DNA"/>
</dbReference>
<evidence type="ECO:0000313" key="2">
    <source>
        <dbReference type="EMBL" id="GFJ81631.1"/>
    </source>
</evidence>